<dbReference type="EMBL" id="FNFI01000005">
    <property type="protein sequence ID" value="SDK17631.1"/>
    <property type="molecule type" value="Genomic_DNA"/>
</dbReference>
<dbReference type="Proteomes" id="UP000242700">
    <property type="component" value="Unassembled WGS sequence"/>
</dbReference>
<reference evidence="2" key="1">
    <citation type="submission" date="2016-10" db="EMBL/GenBank/DDBJ databases">
        <authorList>
            <person name="Varghese N."/>
            <person name="Submissions S."/>
        </authorList>
    </citation>
    <scope>NUCLEOTIDE SEQUENCE [LARGE SCALE GENOMIC DNA]</scope>
    <source>
        <strain evidence="2">CGMCC 1.8911</strain>
    </source>
</reference>
<name>A0A1G8ZRF7_9STAP</name>
<accession>A0A1G8ZRF7</accession>
<proteinExistence type="predicted"/>
<organism evidence="1 2">
    <name type="scientific">Jeotgalicoccus aerolatus</name>
    <dbReference type="NCBI Taxonomy" id="709510"/>
    <lineage>
        <taxon>Bacteria</taxon>
        <taxon>Bacillati</taxon>
        <taxon>Bacillota</taxon>
        <taxon>Bacilli</taxon>
        <taxon>Bacillales</taxon>
        <taxon>Staphylococcaceae</taxon>
        <taxon>Jeotgalicoccus</taxon>
    </lineage>
</organism>
<evidence type="ECO:0000313" key="2">
    <source>
        <dbReference type="Proteomes" id="UP000242700"/>
    </source>
</evidence>
<evidence type="ECO:0000313" key="1">
    <source>
        <dbReference type="EMBL" id="SDK17631.1"/>
    </source>
</evidence>
<dbReference type="AlphaFoldDB" id="A0A1G8ZRF7"/>
<gene>
    <name evidence="1" type="ORF">SAMN05216187_105153</name>
</gene>
<sequence length="38" mass="4593">MMDFYSVFPYNILYKENAHKLIGVKYNDSQSRYNVRTS</sequence>
<protein>
    <submittedName>
        <fullName evidence="1">Uncharacterized protein</fullName>
    </submittedName>
</protein>